<evidence type="ECO:0000259" key="9">
    <source>
        <dbReference type="PROSITE" id="PS50067"/>
    </source>
</evidence>
<evidence type="ECO:0000256" key="4">
    <source>
        <dbReference type="ARBA" id="ARBA00022840"/>
    </source>
</evidence>
<feature type="compositionally biased region" description="Basic and acidic residues" evidence="8">
    <location>
        <begin position="647"/>
        <end position="660"/>
    </location>
</feature>
<dbReference type="GO" id="GO:0051231">
    <property type="term" value="P:spindle elongation"/>
    <property type="evidence" value="ECO:0007669"/>
    <property type="project" value="TreeGrafter"/>
</dbReference>
<dbReference type="GO" id="GO:0007052">
    <property type="term" value="P:mitotic spindle organization"/>
    <property type="evidence" value="ECO:0007669"/>
    <property type="project" value="TreeGrafter"/>
</dbReference>
<evidence type="ECO:0000256" key="2">
    <source>
        <dbReference type="ARBA" id="ARBA00022490"/>
    </source>
</evidence>
<dbReference type="InterPro" id="IPR027417">
    <property type="entry name" value="P-loop_NTPase"/>
</dbReference>
<keyword evidence="2" id="KW-0963">Cytoplasm</keyword>
<feature type="coiled-coil region" evidence="7">
    <location>
        <begin position="503"/>
        <end position="565"/>
    </location>
</feature>
<dbReference type="GO" id="GO:0005737">
    <property type="term" value="C:cytoplasm"/>
    <property type="evidence" value="ECO:0007669"/>
    <property type="project" value="UniProtKB-SubCell"/>
</dbReference>
<dbReference type="Proteomes" id="UP000019375">
    <property type="component" value="Unassembled WGS sequence"/>
</dbReference>
<dbReference type="Gene3D" id="3.40.850.10">
    <property type="entry name" value="Kinesin motor domain"/>
    <property type="match status" value="1"/>
</dbReference>
<gene>
    <name evidence="10" type="ORF">BN860_18668g</name>
</gene>
<dbReference type="PRINTS" id="PR00380">
    <property type="entry name" value="KINESINHEAVY"/>
</dbReference>
<comment type="similarity">
    <text evidence="6">Belongs to the TRAFAC class myosin-kinesin ATPase superfamily. Kinesin family.</text>
</comment>
<dbReference type="PANTHER" id="PTHR47969:SF15">
    <property type="entry name" value="CHROMOSOME-ASSOCIATED KINESIN KIF4A-RELATED"/>
    <property type="match status" value="1"/>
</dbReference>
<dbReference type="GO" id="GO:0005524">
    <property type="term" value="F:ATP binding"/>
    <property type="evidence" value="ECO:0007669"/>
    <property type="project" value="UniProtKB-UniRule"/>
</dbReference>
<dbReference type="GO" id="GO:0008017">
    <property type="term" value="F:microtubule binding"/>
    <property type="evidence" value="ECO:0007669"/>
    <property type="project" value="InterPro"/>
</dbReference>
<protein>
    <submittedName>
        <fullName evidence="10">BN860_18668g1_1</fullName>
    </submittedName>
</protein>
<dbReference type="InterPro" id="IPR036961">
    <property type="entry name" value="Kinesin_motor_dom_sf"/>
</dbReference>
<evidence type="ECO:0000313" key="10">
    <source>
        <dbReference type="EMBL" id="CDF87970.1"/>
    </source>
</evidence>
<evidence type="ECO:0000256" key="1">
    <source>
        <dbReference type="ARBA" id="ARBA00004496"/>
    </source>
</evidence>
<feature type="region of interest" description="Disordered" evidence="8">
    <location>
        <begin position="638"/>
        <end position="660"/>
    </location>
</feature>
<evidence type="ECO:0000256" key="7">
    <source>
        <dbReference type="SAM" id="Coils"/>
    </source>
</evidence>
<evidence type="ECO:0000256" key="6">
    <source>
        <dbReference type="PROSITE-ProRule" id="PRU00283"/>
    </source>
</evidence>
<feature type="domain" description="Kinesin motor" evidence="9">
    <location>
        <begin position="19"/>
        <end position="360"/>
    </location>
</feature>
<name>A0A8J2X5S2_ZYGB2</name>
<evidence type="ECO:0000256" key="8">
    <source>
        <dbReference type="SAM" id="MobiDB-lite"/>
    </source>
</evidence>
<dbReference type="GO" id="GO:0003777">
    <property type="term" value="F:microtubule motor activity"/>
    <property type="evidence" value="ECO:0007669"/>
    <property type="project" value="InterPro"/>
</dbReference>
<dbReference type="Pfam" id="PF00225">
    <property type="entry name" value="Kinesin"/>
    <property type="match status" value="1"/>
</dbReference>
<dbReference type="OrthoDB" id="3176171at2759"/>
<keyword evidence="6" id="KW-0505">Motor protein</keyword>
<evidence type="ECO:0000256" key="5">
    <source>
        <dbReference type="ARBA" id="ARBA00023054"/>
    </source>
</evidence>
<dbReference type="InterPro" id="IPR001752">
    <property type="entry name" value="Kinesin_motor_dom"/>
</dbReference>
<reference evidence="11" key="1">
    <citation type="journal article" date="2013" name="Genome Announc.">
        <title>Genome sequence of the food spoilage yeast Zygosaccharomyces bailii CLIB 213(T).</title>
        <authorList>
            <person name="Galeote V."/>
            <person name="Bigey F."/>
            <person name="Devillers H."/>
            <person name="Neuveglise C."/>
            <person name="Dequin S."/>
        </authorList>
    </citation>
    <scope>NUCLEOTIDE SEQUENCE [LARGE SCALE GENOMIC DNA]</scope>
    <source>
        <strain evidence="11">CLIB 213 / ATCC 58445 / CBS 680 / CCRC 21525 / NBRC 1098 / NCYC 1416 / NRRL Y-2227</strain>
    </source>
</reference>
<proteinExistence type="inferred from homology"/>
<evidence type="ECO:0000313" key="11">
    <source>
        <dbReference type="Proteomes" id="UP000019375"/>
    </source>
</evidence>
<dbReference type="SMART" id="SM00129">
    <property type="entry name" value="KISc"/>
    <property type="match status" value="1"/>
</dbReference>
<dbReference type="GO" id="GO:0007018">
    <property type="term" value="P:microtubule-based movement"/>
    <property type="evidence" value="ECO:0007669"/>
    <property type="project" value="InterPro"/>
</dbReference>
<accession>A0A8J2X5S2</accession>
<dbReference type="GO" id="GO:0005875">
    <property type="term" value="C:microtubule associated complex"/>
    <property type="evidence" value="ECO:0007669"/>
    <property type="project" value="TreeGrafter"/>
</dbReference>
<dbReference type="EMBL" id="HG316454">
    <property type="protein sequence ID" value="CDF87970.1"/>
    <property type="molecule type" value="Genomic_DNA"/>
</dbReference>
<keyword evidence="11" id="KW-1185">Reference proteome</keyword>
<evidence type="ECO:0000256" key="3">
    <source>
        <dbReference type="ARBA" id="ARBA00022741"/>
    </source>
</evidence>
<keyword evidence="4 6" id="KW-0067">ATP-binding</keyword>
<keyword evidence="3 6" id="KW-0547">Nucleotide-binding</keyword>
<comment type="subcellular location">
    <subcellularLocation>
        <location evidence="1">Cytoplasm</location>
    </subcellularLocation>
</comment>
<dbReference type="InterPro" id="IPR027640">
    <property type="entry name" value="Kinesin-like_fam"/>
</dbReference>
<organism evidence="10 11">
    <name type="scientific">Zygosaccharomyces bailii (strain CLIB 213 / ATCC 58445 / CBS 680 / BCRC 21525 / NBRC 1098 / NCYC 1416 / NRRL Y-2227)</name>
    <dbReference type="NCBI Taxonomy" id="1333698"/>
    <lineage>
        <taxon>Eukaryota</taxon>
        <taxon>Fungi</taxon>
        <taxon>Dikarya</taxon>
        <taxon>Ascomycota</taxon>
        <taxon>Saccharomycotina</taxon>
        <taxon>Saccharomycetes</taxon>
        <taxon>Saccharomycetales</taxon>
        <taxon>Saccharomycetaceae</taxon>
        <taxon>Zygosaccharomyces</taxon>
    </lineage>
</organism>
<feature type="binding site" evidence="6">
    <location>
        <begin position="109"/>
        <end position="116"/>
    </location>
    <ligand>
        <name>ATP</name>
        <dbReference type="ChEBI" id="CHEBI:30616"/>
    </ligand>
</feature>
<dbReference type="PROSITE" id="PS50067">
    <property type="entry name" value="KINESIN_MOTOR_2"/>
    <property type="match status" value="1"/>
</dbReference>
<feature type="coiled-coil region" evidence="7">
    <location>
        <begin position="388"/>
        <end position="439"/>
    </location>
</feature>
<keyword evidence="5 7" id="KW-0175">Coiled coil</keyword>
<dbReference type="PANTHER" id="PTHR47969">
    <property type="entry name" value="CHROMOSOME-ASSOCIATED KINESIN KIF4A-RELATED"/>
    <property type="match status" value="1"/>
</dbReference>
<dbReference type="SUPFAM" id="SSF52540">
    <property type="entry name" value="P-loop containing nucleoside triphosphate hydrolases"/>
    <property type="match status" value="1"/>
</dbReference>
<sequence>MAIQSVSGAYTGPIAQPSPMRVLLRLKPYSGEAAKLSYVEDGSGAISMQDFPQVGGKTTFFTEGNDTNKFKFNKIYGVDVMQHDVCDDIIGDNVEELLNGFNITIMAFGQAGTGKTYTMFGNDHEKGVVPKICQALSDQLEAAHKDGTEVTITLTFFELFAESVHDLLAYPKTVKSLKTSSDPKTQSISIKGLRNVVVTSAKELQKYVEAGQGRRNSSDSQCKNSRSSAFIRITLEQRSRKQEIVKTSMLQLVDLASSDKLDKNAKVDISSDELKAINSSMQNLHHLVHSLADMKVAERDASATSKTSHAPHRSSRLTKLLQDAIGGNSKTTAVILCSTDKDDKEETVSSLNFGVKLKLIDNVIEQNKEGLNSKAVMDLAMKNMRIREDSYLTRIKYLEDEVKKLENLLEQNRSDVLMNRSLVEENAKLKDEVNLIRKSKENSAYQGQVQPGKDGEAQYDSSEILENLMEKCEKVIQLQLRLDEELHQKSSLSQQLRYKGSKAQALEAMNVKLLEQLNAYEKELKSVSNANSLLRQDVEKWSNVAAARSEKIEELEKEVQEHQLGTFPQKTRLVSAGELNHSKDDSKLKKSNWLFGNSNGNIWSTRKVSTVSTSSAITTNSQDSSSSRTSLRGLNLHAIRLPPSGENENHADNEKEAKEV</sequence>
<dbReference type="AlphaFoldDB" id="A0A8J2X5S2"/>